<dbReference type="InterPro" id="IPR033989">
    <property type="entry name" value="CD209-like_CTLD"/>
</dbReference>
<dbReference type="SUPFAM" id="SSF56436">
    <property type="entry name" value="C-type lectin-like"/>
    <property type="match status" value="1"/>
</dbReference>
<evidence type="ECO:0000313" key="5">
    <source>
        <dbReference type="Proteomes" id="UP000472267"/>
    </source>
</evidence>
<reference evidence="4" key="1">
    <citation type="submission" date="2019-06" db="EMBL/GenBank/DDBJ databases">
        <authorList>
            <consortium name="Wellcome Sanger Institute Data Sharing"/>
        </authorList>
    </citation>
    <scope>NUCLEOTIDE SEQUENCE [LARGE SCALE GENOMIC DNA]</scope>
</reference>
<organism evidence="4 5">
    <name type="scientific">Salarias fasciatus</name>
    <name type="common">Jewelled blenny</name>
    <name type="synonym">Blennius fasciatus</name>
    <dbReference type="NCBI Taxonomy" id="181472"/>
    <lineage>
        <taxon>Eukaryota</taxon>
        <taxon>Metazoa</taxon>
        <taxon>Chordata</taxon>
        <taxon>Craniata</taxon>
        <taxon>Vertebrata</taxon>
        <taxon>Euteleostomi</taxon>
        <taxon>Actinopterygii</taxon>
        <taxon>Neopterygii</taxon>
        <taxon>Teleostei</taxon>
        <taxon>Neoteleostei</taxon>
        <taxon>Acanthomorphata</taxon>
        <taxon>Ovalentaria</taxon>
        <taxon>Blenniimorphae</taxon>
        <taxon>Blenniiformes</taxon>
        <taxon>Blennioidei</taxon>
        <taxon>Blenniidae</taxon>
        <taxon>Salariinae</taxon>
        <taxon>Salarias</taxon>
    </lineage>
</organism>
<evidence type="ECO:0000259" key="3">
    <source>
        <dbReference type="PROSITE" id="PS50041"/>
    </source>
</evidence>
<evidence type="ECO:0000313" key="4">
    <source>
        <dbReference type="Ensembl" id="ENSSFAP00005033504.1"/>
    </source>
</evidence>
<dbReference type="CDD" id="cd03590">
    <property type="entry name" value="CLECT_DC-SIGN_like"/>
    <property type="match status" value="1"/>
</dbReference>
<dbReference type="OMA" id="CTTENFW"/>
<dbReference type="Gene3D" id="3.10.100.10">
    <property type="entry name" value="Mannose-Binding Protein A, subunit A"/>
    <property type="match status" value="1"/>
</dbReference>
<reference evidence="4" key="2">
    <citation type="submission" date="2025-08" db="UniProtKB">
        <authorList>
            <consortium name="Ensembl"/>
        </authorList>
    </citation>
    <scope>IDENTIFICATION</scope>
</reference>
<evidence type="ECO:0000256" key="1">
    <source>
        <dbReference type="ARBA" id="ARBA00022734"/>
    </source>
</evidence>
<dbReference type="FunCoup" id="A0A672HX51">
    <property type="interactions" value="293"/>
</dbReference>
<dbReference type="Proteomes" id="UP000472267">
    <property type="component" value="Chromosome 6"/>
</dbReference>
<sequence length="185" mass="21670">MNFFKIIISTADRHTCHEQLRDSLKLYRCVAVSFGLLCILQVALNISLRLPLSESYLFTSHRSHNGWLYFSHSFYYISQIKKTWPDSRNDCLQRGADLVIINSREEQVLLVQNLMWIGLSKRDGIWEWVDGTRLAQSFWCSGEPNNHKRGNEDCVQIHSCHPDHGWNDEECRHSSLWICEKNMAL</sequence>
<dbReference type="InParanoid" id="A0A672HX51"/>
<dbReference type="AlphaFoldDB" id="A0A672HX51"/>
<evidence type="ECO:0000256" key="2">
    <source>
        <dbReference type="ARBA" id="ARBA00023157"/>
    </source>
</evidence>
<protein>
    <recommendedName>
        <fullName evidence="3">C-type lectin domain-containing protein</fullName>
    </recommendedName>
</protein>
<dbReference type="Pfam" id="PF00059">
    <property type="entry name" value="Lectin_C"/>
    <property type="match status" value="1"/>
</dbReference>
<dbReference type="PANTHER" id="PTHR22803">
    <property type="entry name" value="MANNOSE, PHOSPHOLIPASE, LECTIN RECEPTOR RELATED"/>
    <property type="match status" value="1"/>
</dbReference>
<feature type="domain" description="C-type lectin" evidence="3">
    <location>
        <begin position="70"/>
        <end position="180"/>
    </location>
</feature>
<dbReference type="InterPro" id="IPR016187">
    <property type="entry name" value="CTDL_fold"/>
</dbReference>
<dbReference type="PROSITE" id="PS00615">
    <property type="entry name" value="C_TYPE_LECTIN_1"/>
    <property type="match status" value="1"/>
</dbReference>
<dbReference type="InterPro" id="IPR001304">
    <property type="entry name" value="C-type_lectin-like"/>
</dbReference>
<dbReference type="GO" id="GO:0030246">
    <property type="term" value="F:carbohydrate binding"/>
    <property type="evidence" value="ECO:0007669"/>
    <property type="project" value="UniProtKB-KW"/>
</dbReference>
<proteinExistence type="predicted"/>
<reference evidence="4" key="3">
    <citation type="submission" date="2025-09" db="UniProtKB">
        <authorList>
            <consortium name="Ensembl"/>
        </authorList>
    </citation>
    <scope>IDENTIFICATION</scope>
</reference>
<dbReference type="SMART" id="SM00034">
    <property type="entry name" value="CLECT"/>
    <property type="match status" value="1"/>
</dbReference>
<dbReference type="Ensembl" id="ENSSFAT00005034674.1">
    <property type="protein sequence ID" value="ENSSFAP00005033504.1"/>
    <property type="gene ID" value="ENSSFAG00005016941.1"/>
</dbReference>
<keyword evidence="1" id="KW-0430">Lectin</keyword>
<keyword evidence="2" id="KW-1015">Disulfide bond</keyword>
<keyword evidence="5" id="KW-1185">Reference proteome</keyword>
<dbReference type="PROSITE" id="PS50041">
    <property type="entry name" value="C_TYPE_LECTIN_2"/>
    <property type="match status" value="1"/>
</dbReference>
<dbReference type="InterPro" id="IPR016186">
    <property type="entry name" value="C-type_lectin-like/link_sf"/>
</dbReference>
<dbReference type="InterPro" id="IPR050111">
    <property type="entry name" value="C-type_lectin/snaclec_domain"/>
</dbReference>
<accession>A0A672HX51</accession>
<name>A0A672HX51_SALFA</name>
<dbReference type="InterPro" id="IPR018378">
    <property type="entry name" value="C-type_lectin_CS"/>
</dbReference>